<evidence type="ECO:0000256" key="2">
    <source>
        <dbReference type="ARBA" id="ARBA00012632"/>
    </source>
</evidence>
<dbReference type="Proteomes" id="UP001172673">
    <property type="component" value="Unassembled WGS sequence"/>
</dbReference>
<proteinExistence type="inferred from homology"/>
<dbReference type="GO" id="GO:0016158">
    <property type="term" value="F:inositol hexakisphosphate 3-phosphatase activity"/>
    <property type="evidence" value="ECO:0007669"/>
    <property type="project" value="UniProtKB-EC"/>
</dbReference>
<protein>
    <recommendedName>
        <fullName evidence="2">3-phytase</fullName>
        <ecNumber evidence="2">3.1.3.8</ecNumber>
    </recommendedName>
</protein>
<dbReference type="SUPFAM" id="SSF53254">
    <property type="entry name" value="Phosphoglycerate mutase-like"/>
    <property type="match status" value="1"/>
</dbReference>
<dbReference type="EC" id="3.1.3.8" evidence="2"/>
<dbReference type="InterPro" id="IPR033379">
    <property type="entry name" value="Acid_Pase_AS"/>
</dbReference>
<accession>A0AA38WW11</accession>
<dbReference type="InterPro" id="IPR000560">
    <property type="entry name" value="His_Pase_clade-2"/>
</dbReference>
<dbReference type="PANTHER" id="PTHR20963:SF24">
    <property type="entry name" value="3-PHYTASE B"/>
    <property type="match status" value="1"/>
</dbReference>
<organism evidence="5 6">
    <name type="scientific">Cladophialophora chaetospira</name>
    <dbReference type="NCBI Taxonomy" id="386627"/>
    <lineage>
        <taxon>Eukaryota</taxon>
        <taxon>Fungi</taxon>
        <taxon>Dikarya</taxon>
        <taxon>Ascomycota</taxon>
        <taxon>Pezizomycotina</taxon>
        <taxon>Eurotiomycetes</taxon>
        <taxon>Chaetothyriomycetidae</taxon>
        <taxon>Chaetothyriales</taxon>
        <taxon>Herpotrichiellaceae</taxon>
        <taxon>Cladophialophora</taxon>
    </lineage>
</organism>
<evidence type="ECO:0000256" key="1">
    <source>
        <dbReference type="ARBA" id="ARBA00005375"/>
    </source>
</evidence>
<dbReference type="PROSITE" id="PS00616">
    <property type="entry name" value="HIS_ACID_PHOSPHAT_1"/>
    <property type="match status" value="1"/>
</dbReference>
<gene>
    <name evidence="5" type="ORF">H2200_013291</name>
</gene>
<dbReference type="EMBL" id="JAPDRK010000028">
    <property type="protein sequence ID" value="KAJ9602171.1"/>
    <property type="molecule type" value="Genomic_DNA"/>
</dbReference>
<comment type="similarity">
    <text evidence="1">Belongs to the histidine acid phosphatase family.</text>
</comment>
<evidence type="ECO:0000256" key="4">
    <source>
        <dbReference type="SAM" id="MobiDB-lite"/>
    </source>
</evidence>
<dbReference type="CDD" id="cd07061">
    <property type="entry name" value="HP_HAP_like"/>
    <property type="match status" value="1"/>
</dbReference>
<feature type="region of interest" description="Disordered" evidence="4">
    <location>
        <begin position="1"/>
        <end position="25"/>
    </location>
</feature>
<feature type="compositionally biased region" description="Low complexity" evidence="4">
    <location>
        <begin position="532"/>
        <end position="543"/>
    </location>
</feature>
<name>A0AA38WW11_9EURO</name>
<dbReference type="GO" id="GO:0003993">
    <property type="term" value="F:acid phosphatase activity"/>
    <property type="evidence" value="ECO:0007669"/>
    <property type="project" value="TreeGrafter"/>
</dbReference>
<comment type="caution">
    <text evidence="5">The sequence shown here is derived from an EMBL/GenBank/DDBJ whole genome shotgun (WGS) entry which is preliminary data.</text>
</comment>
<dbReference type="PROSITE" id="PS00778">
    <property type="entry name" value="HIS_ACID_PHOSPHAT_2"/>
    <property type="match status" value="1"/>
</dbReference>
<dbReference type="Gene3D" id="3.40.50.1240">
    <property type="entry name" value="Phosphoglycerate mutase-like"/>
    <property type="match status" value="1"/>
</dbReference>
<feature type="region of interest" description="Disordered" evidence="4">
    <location>
        <begin position="522"/>
        <end position="543"/>
    </location>
</feature>
<reference evidence="5" key="1">
    <citation type="submission" date="2022-10" db="EMBL/GenBank/DDBJ databases">
        <title>Culturing micro-colonial fungi from biological soil crusts in the Mojave desert and describing Neophaeococcomyces mojavensis, and introducing the new genera and species Taxawa tesnikishii.</title>
        <authorList>
            <person name="Kurbessoian T."/>
            <person name="Stajich J.E."/>
        </authorList>
    </citation>
    <scope>NUCLEOTIDE SEQUENCE</scope>
    <source>
        <strain evidence="5">TK_41</strain>
    </source>
</reference>
<dbReference type="InterPro" id="IPR029033">
    <property type="entry name" value="His_PPase_superfam"/>
</dbReference>
<keyword evidence="3" id="KW-0378">Hydrolase</keyword>
<dbReference type="PANTHER" id="PTHR20963">
    <property type="entry name" value="MULTIPLE INOSITOL POLYPHOSPHATE PHOSPHATASE-RELATED"/>
    <property type="match status" value="1"/>
</dbReference>
<dbReference type="Pfam" id="PF00328">
    <property type="entry name" value="His_Phos_2"/>
    <property type="match status" value="1"/>
</dbReference>
<evidence type="ECO:0000313" key="5">
    <source>
        <dbReference type="EMBL" id="KAJ9602171.1"/>
    </source>
</evidence>
<evidence type="ECO:0000256" key="3">
    <source>
        <dbReference type="ARBA" id="ARBA00022801"/>
    </source>
</evidence>
<sequence length="543" mass="60028">MALPTISTEAGEPPPLSSPLSGSVPNNSSDSCNSIWQGYQCQPQISHYWGQYSPYFSVPSDIPNEIPHDCEIRFAQLLSRHGARDPTASKTKAYNATIAQIKANVKAFDGPYAFLANYSYSLGADQLTTFGQDEMVKSGIKFYTRYEALAKTVDPFIRSSSENRVVESALNWTQGFHGAKQADKSVTGDGFPYPLSLQYEGDGTNNTLNHALCTDFENGTYSDIGGDAQSVWEKIYIPPIQTRLNADLLGANLSADQTIYMMELCPFNTVADDDGVLSPFCALFTEAEWHSYNYYESLGKYYGYSFGNPLGPTQGVGFVNELIARLTNTSVQDHTSTNHTLDDNPATFPLGRKLYADFSHDNDMTAIFSALGLYNETTLLPNSTFVEAQAADGYSAAWTVPFAARAYIEKMHCESQSEELVRVIVNDRALNHALNGNTEMALSICWELRLDPRIGVYRRATVTLLIAQLLSYDQLKYAEESLELIDLIRQDNNGEVSYIEPELSDNLTEIKSMARGLVQELQEKEKDKQIPESSGTSAESSGS</sequence>
<evidence type="ECO:0000313" key="6">
    <source>
        <dbReference type="Proteomes" id="UP001172673"/>
    </source>
</evidence>
<dbReference type="AlphaFoldDB" id="A0AA38WW11"/>
<keyword evidence="6" id="KW-1185">Reference proteome</keyword>